<dbReference type="EMBL" id="SBKP01000003">
    <property type="protein sequence ID" value="RXR29901.1"/>
    <property type="molecule type" value="Genomic_DNA"/>
</dbReference>
<dbReference type="SUPFAM" id="SSF56935">
    <property type="entry name" value="Porins"/>
    <property type="match status" value="1"/>
</dbReference>
<feature type="signal peptide" evidence="2">
    <location>
        <begin position="1"/>
        <end position="45"/>
    </location>
</feature>
<protein>
    <recommendedName>
        <fullName evidence="5">Porin</fullName>
    </recommendedName>
</protein>
<evidence type="ECO:0000313" key="4">
    <source>
        <dbReference type="Proteomes" id="UP000290958"/>
    </source>
</evidence>
<evidence type="ECO:0000256" key="2">
    <source>
        <dbReference type="SAM" id="SignalP"/>
    </source>
</evidence>
<evidence type="ECO:0008006" key="5">
    <source>
        <dbReference type="Google" id="ProtNLM"/>
    </source>
</evidence>
<comment type="caution">
    <text evidence="3">The sequence shown here is derived from an EMBL/GenBank/DDBJ whole genome shotgun (WGS) entry which is preliminary data.</text>
</comment>
<dbReference type="Pfam" id="PF16930">
    <property type="entry name" value="Porin_5"/>
    <property type="match status" value="1"/>
</dbReference>
<dbReference type="Proteomes" id="UP000290958">
    <property type="component" value="Unassembled WGS sequence"/>
</dbReference>
<keyword evidence="2" id="KW-0732">Signal</keyword>
<organism evidence="3 4">
    <name type="scientific">Sphingobium fluviale</name>
    <dbReference type="NCBI Taxonomy" id="2506423"/>
    <lineage>
        <taxon>Bacteria</taxon>
        <taxon>Pseudomonadati</taxon>
        <taxon>Pseudomonadota</taxon>
        <taxon>Alphaproteobacteria</taxon>
        <taxon>Sphingomonadales</taxon>
        <taxon>Sphingomonadaceae</taxon>
        <taxon>Sphingobium</taxon>
    </lineage>
</organism>
<sequence>MQQFCIYQEGMDIMVRQFNWRVKRSAQGVSAIALLCAVPFNAAFAQDAAPAAASQPSTNAMENLIRLLVKQGTITPQNGQALLEQAQSEAARAAALNPPPLTAQTATADNPLPPAPPAPPGVVRVPYVPESVRRQIAEQVKAEVMGQAKSEGWAAPSNAAPDWTRRITLSGDIRVRSQSELQSRLNDTTVIDAARLGASSSPINVTDLNNLPLLDTTRDRINRLRLRARIGLTAEISPAVKVGFQIATGDDNSPISTNQKLAGGFAKRDLWLDKAYLELKPKDWIKLSFGRFQNPFRSTEILFDDDLRFDGVAAEVKADRFMPKGLTLAVRGGAFPLESSSSTTLDKFTDSPVFNLSGEKRISPSRWLFSGQIEAGYTMNNGVEIRGAAGYHDFHNLQGRLSSACEFSGITVPLAGADPAECSTDATRALFPRKGNTLFYLRDLTVSALETIGIRAERQYLGMTYKYRVLDLNASVTVPISDSISATISGNYLNNLAFKRSDECLLRSDGINFRGALTNVEASGDPASANFGNPCAGGGTLHSGNTGWLGSLVVGHAKPRKWGEWRAMAGYRYLETDAVPDAFPDSDFHLGGTNTKGYTIGATFGVMEGVALGTRWMSANEVSGSPLSIDVLQVDLSAEF</sequence>
<dbReference type="InterPro" id="IPR032638">
    <property type="entry name" value="Porin_5"/>
</dbReference>
<reference evidence="4" key="1">
    <citation type="submission" date="2019-01" db="EMBL/GenBank/DDBJ databases">
        <title>Cytophagaceae bacterium strain CAR-16.</title>
        <authorList>
            <person name="Chen W.-M."/>
        </authorList>
    </citation>
    <scope>NUCLEOTIDE SEQUENCE [LARGE SCALE GENOMIC DNA]</scope>
    <source>
        <strain evidence="4">CHR27</strain>
    </source>
</reference>
<proteinExistence type="predicted"/>
<feature type="chain" id="PRO_5020926088" description="Porin" evidence="2">
    <location>
        <begin position="46"/>
        <end position="640"/>
    </location>
</feature>
<evidence type="ECO:0000313" key="3">
    <source>
        <dbReference type="EMBL" id="RXR29901.1"/>
    </source>
</evidence>
<evidence type="ECO:0000256" key="1">
    <source>
        <dbReference type="SAM" id="MobiDB-lite"/>
    </source>
</evidence>
<name>A0A4Q1KJ95_9SPHN</name>
<accession>A0A4Q1KJ95</accession>
<feature type="region of interest" description="Disordered" evidence="1">
    <location>
        <begin position="100"/>
        <end position="119"/>
    </location>
</feature>
<keyword evidence="4" id="KW-1185">Reference proteome</keyword>
<gene>
    <name evidence="3" type="ORF">EQG66_05020</name>
</gene>
<dbReference type="AlphaFoldDB" id="A0A4Q1KJ95"/>
<dbReference type="OrthoDB" id="5372286at2"/>
<feature type="compositionally biased region" description="Low complexity" evidence="1">
    <location>
        <begin position="100"/>
        <end position="110"/>
    </location>
</feature>